<dbReference type="Proteomes" id="UP001632038">
    <property type="component" value="Unassembled WGS sequence"/>
</dbReference>
<evidence type="ECO:0000313" key="2">
    <source>
        <dbReference type="EMBL" id="KAL3614787.1"/>
    </source>
</evidence>
<organism evidence="2 4">
    <name type="scientific">Castilleja foliolosa</name>
    <dbReference type="NCBI Taxonomy" id="1961234"/>
    <lineage>
        <taxon>Eukaryota</taxon>
        <taxon>Viridiplantae</taxon>
        <taxon>Streptophyta</taxon>
        <taxon>Embryophyta</taxon>
        <taxon>Tracheophyta</taxon>
        <taxon>Spermatophyta</taxon>
        <taxon>Magnoliopsida</taxon>
        <taxon>eudicotyledons</taxon>
        <taxon>Gunneridae</taxon>
        <taxon>Pentapetalae</taxon>
        <taxon>asterids</taxon>
        <taxon>lamiids</taxon>
        <taxon>Lamiales</taxon>
        <taxon>Orobanchaceae</taxon>
        <taxon>Pedicularideae</taxon>
        <taxon>Castillejinae</taxon>
        <taxon>Castilleja</taxon>
    </lineage>
</organism>
<accession>A0ABD3BBV0</accession>
<name>A0ABD3BBV0_9LAMI</name>
<comment type="caution">
    <text evidence="2">The sequence shown here is derived from an EMBL/GenBank/DDBJ whole genome shotgun (WGS) entry which is preliminary data.</text>
</comment>
<dbReference type="EMBL" id="JAVIJP010000039">
    <property type="protein sequence ID" value="KAL3627318.1"/>
    <property type="molecule type" value="Genomic_DNA"/>
</dbReference>
<protein>
    <submittedName>
        <fullName evidence="2">Uncharacterized protein</fullName>
    </submittedName>
</protein>
<sequence>MDNNTSNVDAGGSGQGHGDGGRACAANVFGAWVPVSSDG</sequence>
<reference evidence="2 4" key="1">
    <citation type="journal article" date="2024" name="IScience">
        <title>Strigolactones Initiate the Formation of Haustorium-like Structures in Castilleja.</title>
        <authorList>
            <person name="Buerger M."/>
            <person name="Peterson D."/>
            <person name="Chory J."/>
        </authorList>
    </citation>
    <scope>NUCLEOTIDE SEQUENCE</scope>
    <source>
        <strain evidence="2">Tecolote</strain>
        <tissue evidence="2">Flower</tissue>
    </source>
</reference>
<proteinExistence type="predicted"/>
<dbReference type="AlphaFoldDB" id="A0ABD3BBV0"/>
<reference evidence="2" key="2">
    <citation type="submission" date="2024-11" db="EMBL/GenBank/DDBJ databases">
        <authorList>
            <person name="Burger M."/>
            <person name="Chory J."/>
        </authorList>
    </citation>
    <scope>NUCLEOTIDE SEQUENCE</scope>
    <source>
        <strain evidence="2">Tecolote</strain>
        <tissue evidence="2">Flower</tissue>
    </source>
</reference>
<gene>
    <name evidence="3" type="ORF">CASFOL_028681</name>
    <name evidence="2" type="ORF">CASFOL_040448</name>
</gene>
<keyword evidence="4" id="KW-1185">Reference proteome</keyword>
<evidence type="ECO:0000313" key="4">
    <source>
        <dbReference type="Proteomes" id="UP001632038"/>
    </source>
</evidence>
<feature type="region of interest" description="Disordered" evidence="1">
    <location>
        <begin position="1"/>
        <end position="21"/>
    </location>
</feature>
<evidence type="ECO:0000256" key="1">
    <source>
        <dbReference type="SAM" id="MobiDB-lite"/>
    </source>
</evidence>
<dbReference type="EMBL" id="JAVIJP010000100">
    <property type="protein sequence ID" value="KAL3614787.1"/>
    <property type="molecule type" value="Genomic_DNA"/>
</dbReference>
<evidence type="ECO:0000313" key="3">
    <source>
        <dbReference type="EMBL" id="KAL3627318.1"/>
    </source>
</evidence>